<dbReference type="OrthoDB" id="44683at2759"/>
<feature type="region of interest" description="Disordered" evidence="1">
    <location>
        <begin position="1"/>
        <end position="56"/>
    </location>
</feature>
<reference evidence="2 3" key="1">
    <citation type="submission" date="2016-09" db="EMBL/GenBank/DDBJ databases">
        <title>Extensive genetic diversity and differential bi-allelic expression allows diatom success in the polar Southern Ocean.</title>
        <authorList>
            <consortium name="DOE Joint Genome Institute"/>
            <person name="Mock T."/>
            <person name="Otillar R.P."/>
            <person name="Strauss J."/>
            <person name="Dupont C."/>
            <person name="Frickenhaus S."/>
            <person name="Maumus F."/>
            <person name="Mcmullan M."/>
            <person name="Sanges R."/>
            <person name="Schmutz J."/>
            <person name="Toseland A."/>
            <person name="Valas R."/>
            <person name="Veluchamy A."/>
            <person name="Ward B.J."/>
            <person name="Allen A."/>
            <person name="Barry K."/>
            <person name="Falciatore A."/>
            <person name="Ferrante M."/>
            <person name="Fortunato A.E."/>
            <person name="Gloeckner G."/>
            <person name="Gruber A."/>
            <person name="Hipkin R."/>
            <person name="Janech M."/>
            <person name="Kroth P."/>
            <person name="Leese F."/>
            <person name="Lindquist E."/>
            <person name="Lyon B.R."/>
            <person name="Martin J."/>
            <person name="Mayer C."/>
            <person name="Parker M."/>
            <person name="Quesneville H."/>
            <person name="Raymond J."/>
            <person name="Uhlig C."/>
            <person name="Valentin K.U."/>
            <person name="Worden A.Z."/>
            <person name="Armbrust E.V."/>
            <person name="Bowler C."/>
            <person name="Green B."/>
            <person name="Moulton V."/>
            <person name="Van Oosterhout C."/>
            <person name="Grigoriev I."/>
        </authorList>
    </citation>
    <scope>NUCLEOTIDE SEQUENCE [LARGE SCALE GENOMIC DNA]</scope>
    <source>
        <strain evidence="2 3">CCMP1102</strain>
    </source>
</reference>
<dbReference type="AlphaFoldDB" id="A0A1E7EQJ7"/>
<evidence type="ECO:0000256" key="1">
    <source>
        <dbReference type="SAM" id="MobiDB-lite"/>
    </source>
</evidence>
<dbReference type="KEGG" id="fcy:FRACYDRAFT_250308"/>
<feature type="compositionally biased region" description="Basic and acidic residues" evidence="1">
    <location>
        <begin position="47"/>
        <end position="56"/>
    </location>
</feature>
<dbReference type="EMBL" id="KV784382">
    <property type="protein sequence ID" value="OEU08087.1"/>
    <property type="molecule type" value="Genomic_DNA"/>
</dbReference>
<proteinExistence type="predicted"/>
<dbReference type="Proteomes" id="UP000095751">
    <property type="component" value="Unassembled WGS sequence"/>
</dbReference>
<evidence type="ECO:0000313" key="2">
    <source>
        <dbReference type="EMBL" id="OEU08087.1"/>
    </source>
</evidence>
<sequence length="264" mass="29913">MNNNDADTAGTTSTKLEISNKADNNNEDNNNDNNADDENQNVSQQQQKEEVEQQQEKLELEKSYLKFNVVAESSAPPLDYEKYTTMQKKRVPVTIRYSAESGMKPYYLTVAKRVKDLYPDVIINSVEVQSLDGSKSKTDDMDDKKGENNLNINNGSTDVGWSETFEVIVDDKIVVRTGRANQQNNFGSVFVSMTEMDIAITRARKRRLSTTIVYGENGVIINNKFDDDDDDESNKLEVLKNRAIELQLLNYNKKNNNGNGKNEE</sequence>
<gene>
    <name evidence="2" type="ORF">FRACYDRAFT_250308</name>
</gene>
<protein>
    <submittedName>
        <fullName evidence="2">Uncharacterized protein</fullName>
    </submittedName>
</protein>
<accession>A0A1E7EQJ7</accession>
<feature type="compositionally biased region" description="Polar residues" evidence="1">
    <location>
        <begin position="1"/>
        <end position="17"/>
    </location>
</feature>
<dbReference type="InParanoid" id="A0A1E7EQJ7"/>
<feature type="compositionally biased region" description="Acidic residues" evidence="1">
    <location>
        <begin position="25"/>
        <end position="39"/>
    </location>
</feature>
<keyword evidence="3" id="KW-1185">Reference proteome</keyword>
<feature type="compositionally biased region" description="Basic and acidic residues" evidence="1">
    <location>
        <begin position="134"/>
        <end position="147"/>
    </location>
</feature>
<organism evidence="2 3">
    <name type="scientific">Fragilariopsis cylindrus CCMP1102</name>
    <dbReference type="NCBI Taxonomy" id="635003"/>
    <lineage>
        <taxon>Eukaryota</taxon>
        <taxon>Sar</taxon>
        <taxon>Stramenopiles</taxon>
        <taxon>Ochrophyta</taxon>
        <taxon>Bacillariophyta</taxon>
        <taxon>Bacillariophyceae</taxon>
        <taxon>Bacillariophycidae</taxon>
        <taxon>Bacillariales</taxon>
        <taxon>Bacillariaceae</taxon>
        <taxon>Fragilariopsis</taxon>
    </lineage>
</organism>
<name>A0A1E7EQJ7_9STRA</name>
<evidence type="ECO:0000313" key="3">
    <source>
        <dbReference type="Proteomes" id="UP000095751"/>
    </source>
</evidence>
<feature type="region of interest" description="Disordered" evidence="1">
    <location>
        <begin position="132"/>
        <end position="152"/>
    </location>
</feature>